<evidence type="ECO:0000259" key="5">
    <source>
        <dbReference type="Pfam" id="PF00542"/>
    </source>
</evidence>
<feature type="domain" description="Large ribosomal subunit protein bL12 oligomerization" evidence="6">
    <location>
        <begin position="9"/>
        <end position="54"/>
    </location>
</feature>
<keyword evidence="2 4" id="KW-0689">Ribosomal protein</keyword>
<dbReference type="InterPro" id="IPR013823">
    <property type="entry name" value="Ribosomal_bL12_C"/>
</dbReference>
<dbReference type="Pfam" id="PF16320">
    <property type="entry name" value="Ribosomal_L12_N"/>
    <property type="match status" value="1"/>
</dbReference>
<dbReference type="Proteomes" id="UP000176778">
    <property type="component" value="Unassembled WGS sequence"/>
</dbReference>
<dbReference type="EMBL" id="MGFR01000002">
    <property type="protein sequence ID" value="OGM09925.1"/>
    <property type="molecule type" value="Genomic_DNA"/>
</dbReference>
<feature type="domain" description="Large ribosomal subunit protein bL12 C-terminal" evidence="5">
    <location>
        <begin position="67"/>
        <end position="133"/>
    </location>
</feature>
<dbReference type="Gene3D" id="1.20.5.710">
    <property type="entry name" value="Single helix bin"/>
    <property type="match status" value="1"/>
</dbReference>
<evidence type="ECO:0000256" key="3">
    <source>
        <dbReference type="ARBA" id="ARBA00023274"/>
    </source>
</evidence>
<accession>A0A1F7X6L0</accession>
<dbReference type="PANTHER" id="PTHR45987:SF4">
    <property type="entry name" value="LARGE RIBOSOMAL SUBUNIT PROTEIN BL12M"/>
    <property type="match status" value="1"/>
</dbReference>
<evidence type="ECO:0000313" key="8">
    <source>
        <dbReference type="Proteomes" id="UP000176778"/>
    </source>
</evidence>
<evidence type="ECO:0000256" key="1">
    <source>
        <dbReference type="ARBA" id="ARBA00007197"/>
    </source>
</evidence>
<dbReference type="GO" id="GO:1990904">
    <property type="term" value="C:ribonucleoprotein complex"/>
    <property type="evidence" value="ECO:0007669"/>
    <property type="project" value="UniProtKB-KW"/>
</dbReference>
<dbReference type="SUPFAM" id="SSF48300">
    <property type="entry name" value="Ribosomal protein L7/12, oligomerisation (N-terminal) domain"/>
    <property type="match status" value="1"/>
</dbReference>
<evidence type="ECO:0000256" key="4">
    <source>
        <dbReference type="HAMAP-Rule" id="MF_00368"/>
    </source>
</evidence>
<dbReference type="InterPro" id="IPR014719">
    <property type="entry name" value="Ribosomal_bL12_C/ClpS-like"/>
</dbReference>
<dbReference type="STRING" id="1802479.A2Y68_00660"/>
<dbReference type="Gene3D" id="3.30.1390.10">
    <property type="match status" value="1"/>
</dbReference>
<reference evidence="7 8" key="1">
    <citation type="journal article" date="2016" name="Nat. Commun.">
        <title>Thousands of microbial genomes shed light on interconnected biogeochemical processes in an aquifer system.</title>
        <authorList>
            <person name="Anantharaman K."/>
            <person name="Brown C.T."/>
            <person name="Hug L.A."/>
            <person name="Sharon I."/>
            <person name="Castelle C.J."/>
            <person name="Probst A.J."/>
            <person name="Thomas B.C."/>
            <person name="Singh A."/>
            <person name="Wilkins M.J."/>
            <person name="Karaoz U."/>
            <person name="Brodie E.L."/>
            <person name="Williams K.H."/>
            <person name="Hubbard S.S."/>
            <person name="Banfield J.F."/>
        </authorList>
    </citation>
    <scope>NUCLEOTIDE SEQUENCE [LARGE SCALE GENOMIC DNA]</scope>
</reference>
<organism evidence="7 8">
    <name type="scientific">Candidatus Woesebacteria bacterium RBG_13_46_13</name>
    <dbReference type="NCBI Taxonomy" id="1802479"/>
    <lineage>
        <taxon>Bacteria</taxon>
        <taxon>Candidatus Woeseibacteriota</taxon>
    </lineage>
</organism>
<dbReference type="GO" id="GO:0006412">
    <property type="term" value="P:translation"/>
    <property type="evidence" value="ECO:0007669"/>
    <property type="project" value="UniProtKB-UniRule"/>
</dbReference>
<proteinExistence type="inferred from homology"/>
<comment type="subunit">
    <text evidence="4">Homodimer. Part of the ribosomal stalk of the 50S ribosomal subunit. Forms a multimeric L10(L12)X complex, where L10 forms an elongated spine to which 2 to 4 L12 dimers bind in a sequential fashion. Binds GTP-bound translation factors.</text>
</comment>
<dbReference type="NCBIfam" id="TIGR00855">
    <property type="entry name" value="L12"/>
    <property type="match status" value="1"/>
</dbReference>
<comment type="function">
    <text evidence="4">Forms part of the ribosomal stalk which helps the ribosome interact with GTP-bound translation factors. Is thus essential for accurate translation.</text>
</comment>
<dbReference type="GO" id="GO:0003735">
    <property type="term" value="F:structural constituent of ribosome"/>
    <property type="evidence" value="ECO:0007669"/>
    <property type="project" value="InterPro"/>
</dbReference>
<evidence type="ECO:0000313" key="7">
    <source>
        <dbReference type="EMBL" id="OGM09925.1"/>
    </source>
</evidence>
<comment type="caution">
    <text evidence="7">The sequence shown here is derived from an EMBL/GenBank/DDBJ whole genome shotgun (WGS) entry which is preliminary data.</text>
</comment>
<name>A0A1F7X6L0_9BACT</name>
<dbReference type="Pfam" id="PF00542">
    <property type="entry name" value="Ribosomal_L12"/>
    <property type="match status" value="1"/>
</dbReference>
<dbReference type="GO" id="GO:0003729">
    <property type="term" value="F:mRNA binding"/>
    <property type="evidence" value="ECO:0007669"/>
    <property type="project" value="TreeGrafter"/>
</dbReference>
<gene>
    <name evidence="4" type="primary">rplL</name>
    <name evidence="7" type="ORF">A2Y68_00660</name>
</gene>
<dbReference type="InterPro" id="IPR036235">
    <property type="entry name" value="Ribosomal_bL12_oligo_N_sf"/>
</dbReference>
<dbReference type="PANTHER" id="PTHR45987">
    <property type="entry name" value="39S RIBOSOMAL PROTEIN L12"/>
    <property type="match status" value="1"/>
</dbReference>
<dbReference type="SUPFAM" id="SSF54736">
    <property type="entry name" value="ClpS-like"/>
    <property type="match status" value="1"/>
</dbReference>
<dbReference type="AlphaFoldDB" id="A0A1F7X6L0"/>
<keyword evidence="3 4" id="KW-0687">Ribonucleoprotein</keyword>
<dbReference type="InterPro" id="IPR008932">
    <property type="entry name" value="Ribosomal_bL12_oligo"/>
</dbReference>
<dbReference type="GO" id="GO:0005737">
    <property type="term" value="C:cytoplasm"/>
    <property type="evidence" value="ECO:0007669"/>
    <property type="project" value="UniProtKB-ARBA"/>
</dbReference>
<protein>
    <recommendedName>
        <fullName evidence="4">Large ribosomal subunit protein bL12</fullName>
    </recommendedName>
</protein>
<evidence type="ECO:0000259" key="6">
    <source>
        <dbReference type="Pfam" id="PF16320"/>
    </source>
</evidence>
<dbReference type="HAMAP" id="MF_00368">
    <property type="entry name" value="Ribosomal_bL12"/>
    <property type="match status" value="1"/>
</dbReference>
<evidence type="ECO:0000256" key="2">
    <source>
        <dbReference type="ARBA" id="ARBA00022980"/>
    </source>
</evidence>
<dbReference type="InterPro" id="IPR000206">
    <property type="entry name" value="Ribosomal_bL12"/>
</dbReference>
<dbReference type="GO" id="GO:0005840">
    <property type="term" value="C:ribosome"/>
    <property type="evidence" value="ECO:0007669"/>
    <property type="project" value="UniProtKB-KW"/>
</dbReference>
<sequence length="133" mass="13545">MAEEKKTKKVDELTEEIGKLTVIELSELVSTLQEKLGVSAMPVAAAAPAAAPAAAEAGAATAAATQSVVMTDAGANKIGVIKALREINQNLTLMDAKGMTETLPAEVLKDAKAEDAKAASDKLTAAGAKVELK</sequence>
<comment type="similarity">
    <text evidence="1 4">Belongs to the bacterial ribosomal protein bL12 family.</text>
</comment>